<evidence type="ECO:0000259" key="2">
    <source>
        <dbReference type="Pfam" id="PF13649"/>
    </source>
</evidence>
<dbReference type="GO" id="GO:0061542">
    <property type="term" value="F:3-demethylubiquinol 3-O-methyltransferase activity"/>
    <property type="evidence" value="ECO:0007669"/>
    <property type="project" value="UniProtKB-EC"/>
</dbReference>
<evidence type="ECO:0000256" key="1">
    <source>
        <dbReference type="ARBA" id="ARBA00022679"/>
    </source>
</evidence>
<evidence type="ECO:0000313" key="3">
    <source>
        <dbReference type="EMBL" id="MFD2046669.1"/>
    </source>
</evidence>
<dbReference type="EC" id="2.1.1.64" evidence="3"/>
<dbReference type="GO" id="GO:0102208">
    <property type="term" value="F:2-polyprenyl-6-hydroxyphenol methylase activity"/>
    <property type="evidence" value="ECO:0007669"/>
    <property type="project" value="UniProtKB-EC"/>
</dbReference>
<dbReference type="SUPFAM" id="SSF53335">
    <property type="entry name" value="S-adenosyl-L-methionine-dependent methyltransferases"/>
    <property type="match status" value="1"/>
</dbReference>
<feature type="domain" description="Methyltransferase" evidence="2">
    <location>
        <begin position="49"/>
        <end position="142"/>
    </location>
</feature>
<dbReference type="Pfam" id="PF13649">
    <property type="entry name" value="Methyltransf_25"/>
    <property type="match status" value="1"/>
</dbReference>
<dbReference type="CDD" id="cd02440">
    <property type="entry name" value="AdoMet_MTases"/>
    <property type="match status" value="1"/>
</dbReference>
<keyword evidence="4" id="KW-1185">Reference proteome</keyword>
<accession>A0ABW4W4N2</accession>
<dbReference type="EC" id="2.1.1.222" evidence="3"/>
<gene>
    <name evidence="3" type="ORF">ACFSJF_20595</name>
</gene>
<dbReference type="EMBL" id="JBHUHQ010000041">
    <property type="protein sequence ID" value="MFD2046669.1"/>
    <property type="molecule type" value="Genomic_DNA"/>
</dbReference>
<dbReference type="PANTHER" id="PTHR43861">
    <property type="entry name" value="TRANS-ACONITATE 2-METHYLTRANSFERASE-RELATED"/>
    <property type="match status" value="1"/>
</dbReference>
<proteinExistence type="predicted"/>
<keyword evidence="3" id="KW-0489">Methyltransferase</keyword>
<dbReference type="InterPro" id="IPR029063">
    <property type="entry name" value="SAM-dependent_MTases_sf"/>
</dbReference>
<dbReference type="Gene3D" id="3.40.50.150">
    <property type="entry name" value="Vaccinia Virus protein VP39"/>
    <property type="match status" value="1"/>
</dbReference>
<dbReference type="RefSeq" id="WP_377558722.1">
    <property type="nucleotide sequence ID" value="NZ_JBHUHQ010000041.1"/>
</dbReference>
<protein>
    <submittedName>
        <fullName evidence="3">Class I SAM-dependent methyltransferase</fullName>
        <ecNumber evidence="3">2.1.1.222</ecNumber>
        <ecNumber evidence="3">2.1.1.64</ecNumber>
    </submittedName>
</protein>
<dbReference type="InterPro" id="IPR041698">
    <property type="entry name" value="Methyltransf_25"/>
</dbReference>
<keyword evidence="1 3" id="KW-0808">Transferase</keyword>
<dbReference type="GO" id="GO:0032259">
    <property type="term" value="P:methylation"/>
    <property type="evidence" value="ECO:0007669"/>
    <property type="project" value="UniProtKB-KW"/>
</dbReference>
<name>A0ABW4W4N2_9BACI</name>
<dbReference type="Proteomes" id="UP001597383">
    <property type="component" value="Unassembled WGS sequence"/>
</dbReference>
<comment type="caution">
    <text evidence="3">The sequence shown here is derived from an EMBL/GenBank/DDBJ whole genome shotgun (WGS) entry which is preliminary data.</text>
</comment>
<reference evidence="4" key="1">
    <citation type="journal article" date="2019" name="Int. J. Syst. Evol. Microbiol.">
        <title>The Global Catalogue of Microorganisms (GCM) 10K type strain sequencing project: providing services to taxonomists for standard genome sequencing and annotation.</title>
        <authorList>
            <consortium name="The Broad Institute Genomics Platform"/>
            <consortium name="The Broad Institute Genome Sequencing Center for Infectious Disease"/>
            <person name="Wu L."/>
            <person name="Ma J."/>
        </authorList>
    </citation>
    <scope>NUCLEOTIDE SEQUENCE [LARGE SCALE GENOMIC DNA]</scope>
    <source>
        <strain evidence="4">R28</strain>
    </source>
</reference>
<organism evidence="3 4">
    <name type="scientific">Ornithinibacillus salinisoli</name>
    <dbReference type="NCBI Taxonomy" id="1848459"/>
    <lineage>
        <taxon>Bacteria</taxon>
        <taxon>Bacillati</taxon>
        <taxon>Bacillota</taxon>
        <taxon>Bacilli</taxon>
        <taxon>Bacillales</taxon>
        <taxon>Bacillaceae</taxon>
        <taxon>Ornithinibacillus</taxon>
    </lineage>
</organism>
<evidence type="ECO:0000313" key="4">
    <source>
        <dbReference type="Proteomes" id="UP001597383"/>
    </source>
</evidence>
<sequence length="197" mass="23301">MTDKNKKTLEEIHNYWINRSLPKLYLNQVKRSEFLTEYIKKYVISSDRILEIGCNAGRNLNHLKQHNYKHLTGIEISEEAIRELKKSFPSLYKNAEIIHAPIENVIKQLPSNHYDLVFTMAVLEHIHPDSEWIFQDMARIAKSFVITVEAENAEHWRVFPRNYKKIFEKYGLKQLEEARCDKDLGLGAYTIRVLKKN</sequence>